<organism evidence="4 5">
    <name type="scientific">Methylobacterium terricola</name>
    <dbReference type="NCBI Taxonomy" id="2583531"/>
    <lineage>
        <taxon>Bacteria</taxon>
        <taxon>Pseudomonadati</taxon>
        <taxon>Pseudomonadota</taxon>
        <taxon>Alphaproteobacteria</taxon>
        <taxon>Hyphomicrobiales</taxon>
        <taxon>Methylobacteriaceae</taxon>
        <taxon>Methylobacterium</taxon>
    </lineage>
</organism>
<feature type="transmembrane region" description="Helical" evidence="2">
    <location>
        <begin position="229"/>
        <end position="250"/>
    </location>
</feature>
<feature type="domain" description="DUF4396" evidence="3">
    <location>
        <begin position="142"/>
        <end position="293"/>
    </location>
</feature>
<keyword evidence="2" id="KW-1133">Transmembrane helix</keyword>
<feature type="transmembrane region" description="Helical" evidence="2">
    <location>
        <begin position="186"/>
        <end position="208"/>
    </location>
</feature>
<feature type="transmembrane region" description="Helical" evidence="2">
    <location>
        <begin position="92"/>
        <end position="110"/>
    </location>
</feature>
<reference evidence="4 5" key="1">
    <citation type="submission" date="2019-06" db="EMBL/GenBank/DDBJ databases">
        <title>Genome of Methylobacterium sp. 17Sr1-39.</title>
        <authorList>
            <person name="Seo T."/>
        </authorList>
    </citation>
    <scope>NUCLEOTIDE SEQUENCE [LARGE SCALE GENOMIC DNA]</scope>
    <source>
        <strain evidence="4 5">17Sr1-39</strain>
    </source>
</reference>
<comment type="caution">
    <text evidence="4">The sequence shown here is derived from an EMBL/GenBank/DDBJ whole genome shotgun (WGS) entry which is preliminary data.</text>
</comment>
<feature type="transmembrane region" description="Helical" evidence="2">
    <location>
        <begin position="163"/>
        <end position="180"/>
    </location>
</feature>
<sequence>MTSPRSRLSAGAPRRSVPGRPRRRQPAVTGLVRALEQGQRPSVAPPITERARVFPVWLDALSLAALLVGAACALIVSIDVIRHPQYMTVMNVVWPVTALFGTVAVVWAYFRYGRLASMAAHHAAHSRHETPLAKTETPFPVMVGKGALHCGSGCMLGDVAAEWLAFLVPAVAVWFGWQSLFSEKMFAVWILDFLFAFGLGIVFQYFAIVPMRDLSPGEGIIAALKADTASLVAWQVGMYGFMAFAQFYVFKHLFGHRTPVNTAEFWFAIQGAMIAGFLTSYPVNWWLVRSGIKERM</sequence>
<dbReference type="OrthoDB" id="1495425at2"/>
<protein>
    <submittedName>
        <fullName evidence="4">DUF4396 domain-containing protein</fullName>
    </submittedName>
</protein>
<evidence type="ECO:0000259" key="3">
    <source>
        <dbReference type="Pfam" id="PF14342"/>
    </source>
</evidence>
<feature type="region of interest" description="Disordered" evidence="1">
    <location>
        <begin position="1"/>
        <end position="24"/>
    </location>
</feature>
<keyword evidence="2" id="KW-0812">Transmembrane</keyword>
<evidence type="ECO:0000313" key="5">
    <source>
        <dbReference type="Proteomes" id="UP000305267"/>
    </source>
</evidence>
<accession>A0A5C4L7I2</accession>
<evidence type="ECO:0000256" key="2">
    <source>
        <dbReference type="SAM" id="Phobius"/>
    </source>
</evidence>
<dbReference type="AlphaFoldDB" id="A0A5C4L7I2"/>
<name>A0A5C4L7I2_9HYPH</name>
<feature type="transmembrane region" description="Helical" evidence="2">
    <location>
        <begin position="56"/>
        <end position="80"/>
    </location>
</feature>
<evidence type="ECO:0000256" key="1">
    <source>
        <dbReference type="SAM" id="MobiDB-lite"/>
    </source>
</evidence>
<evidence type="ECO:0000313" key="4">
    <source>
        <dbReference type="EMBL" id="TNC04742.1"/>
    </source>
</evidence>
<gene>
    <name evidence="4" type="ORF">FF100_36390</name>
</gene>
<proteinExistence type="predicted"/>
<dbReference type="InterPro" id="IPR025509">
    <property type="entry name" value="DUF4396"/>
</dbReference>
<dbReference type="Pfam" id="PF14342">
    <property type="entry name" value="DUF4396"/>
    <property type="match status" value="1"/>
</dbReference>
<dbReference type="EMBL" id="VDDA01000074">
    <property type="protein sequence ID" value="TNC04742.1"/>
    <property type="molecule type" value="Genomic_DNA"/>
</dbReference>
<dbReference type="Proteomes" id="UP000305267">
    <property type="component" value="Unassembled WGS sequence"/>
</dbReference>
<keyword evidence="2" id="KW-0472">Membrane</keyword>
<keyword evidence="5" id="KW-1185">Reference proteome</keyword>
<feature type="transmembrane region" description="Helical" evidence="2">
    <location>
        <begin position="265"/>
        <end position="288"/>
    </location>
</feature>